<dbReference type="Pfam" id="PF02841">
    <property type="entry name" value="GBP_C"/>
    <property type="match status" value="1"/>
</dbReference>
<organism evidence="2 3">
    <name type="scientific">Cirrhinus mrigala</name>
    <name type="common">Mrigala</name>
    <dbReference type="NCBI Taxonomy" id="683832"/>
    <lineage>
        <taxon>Eukaryota</taxon>
        <taxon>Metazoa</taxon>
        <taxon>Chordata</taxon>
        <taxon>Craniata</taxon>
        <taxon>Vertebrata</taxon>
        <taxon>Euteleostomi</taxon>
        <taxon>Actinopterygii</taxon>
        <taxon>Neopterygii</taxon>
        <taxon>Teleostei</taxon>
        <taxon>Ostariophysi</taxon>
        <taxon>Cypriniformes</taxon>
        <taxon>Cyprinidae</taxon>
        <taxon>Labeoninae</taxon>
        <taxon>Labeonini</taxon>
        <taxon>Cirrhinus</taxon>
    </lineage>
</organism>
<accession>A0ABD0R8U3</accession>
<gene>
    <name evidence="2" type="ORF">M9458_008534</name>
</gene>
<evidence type="ECO:0000313" key="2">
    <source>
        <dbReference type="EMBL" id="KAL0194962.1"/>
    </source>
</evidence>
<dbReference type="InterPro" id="IPR003191">
    <property type="entry name" value="Guanylate-bd/ATL_C"/>
</dbReference>
<dbReference type="InterPro" id="IPR027417">
    <property type="entry name" value="P-loop_NTPase"/>
</dbReference>
<dbReference type="InterPro" id="IPR036543">
    <property type="entry name" value="Guanylate-bd_C_sf"/>
</dbReference>
<feature type="domain" description="Guanylate-binding protein/Atlastin C-terminal" evidence="1">
    <location>
        <begin position="52"/>
        <end position="151"/>
    </location>
</feature>
<dbReference type="EMBL" id="JAMKFB020000004">
    <property type="protein sequence ID" value="KAL0194962.1"/>
    <property type="molecule type" value="Genomic_DNA"/>
</dbReference>
<protein>
    <recommendedName>
        <fullName evidence="1">Guanylate-binding protein/Atlastin C-terminal domain-containing protein</fullName>
    </recommendedName>
</protein>
<feature type="non-terminal residue" evidence="2">
    <location>
        <position position="152"/>
    </location>
</feature>
<name>A0ABD0R8U3_CIRMR</name>
<sequence length="152" mass="17101">KCFTFPFPTISENMSRLESLNYADISSEFLKTTDKFCKFVFYDNNMKMMKYGRTVNGRGLGHLAKTYVDTISSGSVPCLENAVIAMAVIENEAAVKVGLQVYQSGMEKLKDSFPLELKAVYSEHQHLNGTATQAFMKCSFRDTDGKYLESLE</sequence>
<comment type="caution">
    <text evidence="2">The sequence shown here is derived from an EMBL/GenBank/DDBJ whole genome shotgun (WGS) entry which is preliminary data.</text>
</comment>
<feature type="non-terminal residue" evidence="2">
    <location>
        <position position="1"/>
    </location>
</feature>
<keyword evidence="3" id="KW-1185">Reference proteome</keyword>
<evidence type="ECO:0000313" key="3">
    <source>
        <dbReference type="Proteomes" id="UP001529510"/>
    </source>
</evidence>
<evidence type="ECO:0000259" key="1">
    <source>
        <dbReference type="Pfam" id="PF02841"/>
    </source>
</evidence>
<dbReference type="Gene3D" id="1.20.1000.10">
    <property type="entry name" value="Guanylate-binding protein, C-terminal domain"/>
    <property type="match status" value="1"/>
</dbReference>
<dbReference type="Gene3D" id="3.40.50.300">
    <property type="entry name" value="P-loop containing nucleotide triphosphate hydrolases"/>
    <property type="match status" value="1"/>
</dbReference>
<proteinExistence type="predicted"/>
<dbReference type="Proteomes" id="UP001529510">
    <property type="component" value="Unassembled WGS sequence"/>
</dbReference>
<dbReference type="AlphaFoldDB" id="A0ABD0R8U3"/>
<reference evidence="2 3" key="1">
    <citation type="submission" date="2024-05" db="EMBL/GenBank/DDBJ databases">
        <title>Genome sequencing and assembly of Indian major carp, Cirrhinus mrigala (Hamilton, 1822).</title>
        <authorList>
            <person name="Mohindra V."/>
            <person name="Chowdhury L.M."/>
            <person name="Lal K."/>
            <person name="Jena J.K."/>
        </authorList>
    </citation>
    <scope>NUCLEOTIDE SEQUENCE [LARGE SCALE GENOMIC DNA]</scope>
    <source>
        <strain evidence="2">CM1030</strain>
        <tissue evidence="2">Blood</tissue>
    </source>
</reference>
<dbReference type="SUPFAM" id="SSF48340">
    <property type="entry name" value="Interferon-induced guanylate-binding protein 1 (GBP1), C-terminal domain"/>
    <property type="match status" value="1"/>
</dbReference>
<dbReference type="PANTHER" id="PTHR10751">
    <property type="entry name" value="GUANYLATE BINDING PROTEIN"/>
    <property type="match status" value="1"/>
</dbReference>